<feature type="domain" description="WsaF N-terminal" evidence="1">
    <location>
        <begin position="139"/>
        <end position="195"/>
    </location>
</feature>
<dbReference type="EMBL" id="BAABKZ010000001">
    <property type="protein sequence ID" value="GAA5083502.1"/>
    <property type="molecule type" value="Genomic_DNA"/>
</dbReference>
<evidence type="ECO:0000313" key="3">
    <source>
        <dbReference type="EMBL" id="GAA5083502.1"/>
    </source>
</evidence>
<evidence type="ECO:0000259" key="1">
    <source>
        <dbReference type="Pfam" id="PF21374"/>
    </source>
</evidence>
<protein>
    <submittedName>
        <fullName evidence="3">Glycosyltransferase family 1 protein</fullName>
    </submittedName>
</protein>
<keyword evidence="4" id="KW-1185">Reference proteome</keyword>
<organism evidence="3 4">
    <name type="scientific">Microbacterium yannicii</name>
    <dbReference type="NCBI Taxonomy" id="671622"/>
    <lineage>
        <taxon>Bacteria</taxon>
        <taxon>Bacillati</taxon>
        <taxon>Actinomycetota</taxon>
        <taxon>Actinomycetes</taxon>
        <taxon>Micrococcales</taxon>
        <taxon>Microbacteriaceae</taxon>
        <taxon>Microbacterium</taxon>
    </lineage>
</organism>
<dbReference type="InterPro" id="IPR055050">
    <property type="entry name" value="WsaF_C"/>
</dbReference>
<evidence type="ECO:0000313" key="4">
    <source>
        <dbReference type="Proteomes" id="UP001501407"/>
    </source>
</evidence>
<accession>A0ABP9LQI9</accession>
<dbReference type="Proteomes" id="UP001501407">
    <property type="component" value="Unassembled WGS sequence"/>
</dbReference>
<sequence length="404" mass="44530">MTSRSLLRKLRKSPRLVMQLGVQRLAQRFGIAELDVPLDLRDLADSFALAQQPAATPRPVSDPPRIGWVVVPAGAGSGGHTTLFRMVRAAQEAGFENTLLFYNRFQADIDHYTEVVRTAWPWLTCEVAPVGDRIDGYDALVASSWATAHVVATRGARDARKLYFVQDYEPFFFPRGENYAFAEDTYRFGFRTISLGEMVHATILRELGVLTDLVPYGADTSTFHLQRSQRPRSGVVFYARPGNERRGYRLAVLAIERFHRKHPDQPIHVYGTSDPVLPFPFVNHGTVAPAVLATLYNSAIAGISLSFTNVSLVPEELLACGAIPVVNEHPDARAVLDNEHVQWAQATPGALAEALSRAVSRADPDAYAEEVAASVQGRSWEPTERAVVQILSDELGRESVAPEG</sequence>
<evidence type="ECO:0000259" key="2">
    <source>
        <dbReference type="Pfam" id="PF22772"/>
    </source>
</evidence>
<dbReference type="SUPFAM" id="SSF53756">
    <property type="entry name" value="UDP-Glycosyltransferase/glycogen phosphorylase"/>
    <property type="match status" value="1"/>
</dbReference>
<dbReference type="RefSeq" id="WP_194414885.1">
    <property type="nucleotide sequence ID" value="NZ_BAABKZ010000001.1"/>
</dbReference>
<dbReference type="Pfam" id="PF21374">
    <property type="entry name" value="WsaF_N"/>
    <property type="match status" value="1"/>
</dbReference>
<name>A0ABP9LQI9_9MICO</name>
<dbReference type="Gene3D" id="3.40.50.11090">
    <property type="match status" value="1"/>
</dbReference>
<dbReference type="Pfam" id="PF22772">
    <property type="entry name" value="WsaF_C"/>
    <property type="match status" value="1"/>
</dbReference>
<dbReference type="Gene3D" id="3.40.50.2000">
    <property type="entry name" value="Glycogen Phosphorylase B"/>
    <property type="match status" value="1"/>
</dbReference>
<feature type="domain" description="WsaF C-terminal" evidence="2">
    <location>
        <begin position="235"/>
        <end position="355"/>
    </location>
</feature>
<dbReference type="InterPro" id="IPR048510">
    <property type="entry name" value="WsaF_N"/>
</dbReference>
<reference evidence="4" key="1">
    <citation type="journal article" date="2019" name="Int. J. Syst. Evol. Microbiol.">
        <title>The Global Catalogue of Microorganisms (GCM) 10K type strain sequencing project: providing services to taxonomists for standard genome sequencing and annotation.</title>
        <authorList>
            <consortium name="The Broad Institute Genomics Platform"/>
            <consortium name="The Broad Institute Genome Sequencing Center for Infectious Disease"/>
            <person name="Wu L."/>
            <person name="Ma J."/>
        </authorList>
    </citation>
    <scope>NUCLEOTIDE SEQUENCE [LARGE SCALE GENOMIC DNA]</scope>
    <source>
        <strain evidence="4">JCM 18959</strain>
    </source>
</reference>
<proteinExistence type="predicted"/>
<gene>
    <name evidence="3" type="ORF">GCM10025760_00200</name>
</gene>
<comment type="caution">
    <text evidence="3">The sequence shown here is derived from an EMBL/GenBank/DDBJ whole genome shotgun (WGS) entry which is preliminary data.</text>
</comment>